<dbReference type="PANTHER" id="PTHR22750">
    <property type="entry name" value="G-PROTEIN COUPLED RECEPTOR"/>
    <property type="match status" value="1"/>
</dbReference>
<comment type="subcellular location">
    <subcellularLocation>
        <location evidence="1">Cell membrane</location>
        <topology evidence="1">Multi-pass membrane protein</topology>
    </subcellularLocation>
</comment>
<keyword evidence="3 6" id="KW-0812">Transmembrane</keyword>
<dbReference type="InterPro" id="IPR000276">
    <property type="entry name" value="GPCR_Rhodpsn"/>
</dbReference>
<feature type="transmembrane region" description="Helical" evidence="6">
    <location>
        <begin position="54"/>
        <end position="74"/>
    </location>
</feature>
<evidence type="ECO:0000256" key="5">
    <source>
        <dbReference type="ARBA" id="ARBA00023136"/>
    </source>
</evidence>
<dbReference type="Gene3D" id="1.20.1070.10">
    <property type="entry name" value="Rhodopsin 7-helix transmembrane proteins"/>
    <property type="match status" value="2"/>
</dbReference>
<reference evidence="8 9" key="1">
    <citation type="submission" date="2022-05" db="EMBL/GenBank/DDBJ databases">
        <authorList>
            <consortium name="Genoscope - CEA"/>
            <person name="William W."/>
        </authorList>
    </citation>
    <scope>NUCLEOTIDE SEQUENCE [LARGE SCALE GENOMIC DNA]</scope>
</reference>
<dbReference type="Proteomes" id="UP001159428">
    <property type="component" value="Unassembled WGS sequence"/>
</dbReference>
<feature type="transmembrane region" description="Helical" evidence="6">
    <location>
        <begin position="162"/>
        <end position="184"/>
    </location>
</feature>
<keyword evidence="2" id="KW-1003">Cell membrane</keyword>
<evidence type="ECO:0000256" key="3">
    <source>
        <dbReference type="ARBA" id="ARBA00022692"/>
    </source>
</evidence>
<feature type="transmembrane region" description="Helical" evidence="6">
    <location>
        <begin position="251"/>
        <end position="271"/>
    </location>
</feature>
<dbReference type="GO" id="GO:0004930">
    <property type="term" value="F:G protein-coupled receptor activity"/>
    <property type="evidence" value="ECO:0007669"/>
    <property type="project" value="InterPro"/>
</dbReference>
<evidence type="ECO:0000313" key="8">
    <source>
        <dbReference type="EMBL" id="CAH3130713.1"/>
    </source>
</evidence>
<evidence type="ECO:0000256" key="1">
    <source>
        <dbReference type="ARBA" id="ARBA00004651"/>
    </source>
</evidence>
<organism evidence="8 9">
    <name type="scientific">Pocillopora meandrina</name>
    <dbReference type="NCBI Taxonomy" id="46732"/>
    <lineage>
        <taxon>Eukaryota</taxon>
        <taxon>Metazoa</taxon>
        <taxon>Cnidaria</taxon>
        <taxon>Anthozoa</taxon>
        <taxon>Hexacorallia</taxon>
        <taxon>Scleractinia</taxon>
        <taxon>Astrocoeniina</taxon>
        <taxon>Pocilloporidae</taxon>
        <taxon>Pocillopora</taxon>
    </lineage>
</organism>
<feature type="transmembrane region" description="Helical" evidence="6">
    <location>
        <begin position="12"/>
        <end position="34"/>
    </location>
</feature>
<comment type="caution">
    <text evidence="8">The sequence shown here is derived from an EMBL/GenBank/DDBJ whole genome shotgun (WGS) entry which is preliminary data.</text>
</comment>
<dbReference type="InterPro" id="IPR017452">
    <property type="entry name" value="GPCR_Rhodpsn_7TM"/>
</dbReference>
<dbReference type="SUPFAM" id="SSF81321">
    <property type="entry name" value="Family A G protein-coupled receptor-like"/>
    <property type="match status" value="1"/>
</dbReference>
<evidence type="ECO:0000256" key="4">
    <source>
        <dbReference type="ARBA" id="ARBA00022989"/>
    </source>
</evidence>
<feature type="domain" description="G-protein coupled receptors family 1 profile" evidence="7">
    <location>
        <begin position="34"/>
        <end position="269"/>
    </location>
</feature>
<accession>A0AAU9WYR2</accession>
<keyword evidence="4 6" id="KW-1133">Transmembrane helix</keyword>
<feature type="transmembrane region" description="Helical" evidence="6">
    <location>
        <begin position="217"/>
        <end position="239"/>
    </location>
</feature>
<gene>
    <name evidence="8" type="ORF">PMEA_00014303</name>
</gene>
<evidence type="ECO:0000256" key="6">
    <source>
        <dbReference type="SAM" id="Phobius"/>
    </source>
</evidence>
<dbReference type="PROSITE" id="PS50262">
    <property type="entry name" value="G_PROTEIN_RECEP_F1_2"/>
    <property type="match status" value="1"/>
</dbReference>
<evidence type="ECO:0000256" key="2">
    <source>
        <dbReference type="ARBA" id="ARBA00022475"/>
    </source>
</evidence>
<proteinExistence type="predicted"/>
<keyword evidence="5 6" id="KW-0472">Membrane</keyword>
<evidence type="ECO:0000313" key="9">
    <source>
        <dbReference type="Proteomes" id="UP001159428"/>
    </source>
</evidence>
<name>A0AAU9WYR2_9CNID</name>
<evidence type="ECO:0000259" key="7">
    <source>
        <dbReference type="PROSITE" id="PS50262"/>
    </source>
</evidence>
<feature type="transmembrane region" description="Helical" evidence="6">
    <location>
        <begin position="136"/>
        <end position="156"/>
    </location>
</feature>
<feature type="transmembrane region" description="Helical" evidence="6">
    <location>
        <begin position="94"/>
        <end position="115"/>
    </location>
</feature>
<dbReference type="Pfam" id="PF00001">
    <property type="entry name" value="7tm_1"/>
    <property type="match status" value="2"/>
</dbReference>
<protein>
    <recommendedName>
        <fullName evidence="7">G-protein coupled receptors family 1 profile domain-containing protein</fullName>
    </recommendedName>
</protein>
<dbReference type="GO" id="GO:0005886">
    <property type="term" value="C:plasma membrane"/>
    <property type="evidence" value="ECO:0007669"/>
    <property type="project" value="UniProtKB-SubCell"/>
</dbReference>
<dbReference type="EMBL" id="CALNXJ010000025">
    <property type="protein sequence ID" value="CAH3130713.1"/>
    <property type="molecule type" value="Genomic_DNA"/>
</dbReference>
<dbReference type="AlphaFoldDB" id="A0AAU9WYR2"/>
<dbReference type="CDD" id="cd00637">
    <property type="entry name" value="7tm_classA_rhodopsin-like"/>
    <property type="match status" value="1"/>
</dbReference>
<keyword evidence="9" id="KW-1185">Reference proteome</keyword>
<dbReference type="SMART" id="SM01381">
    <property type="entry name" value="7TM_GPCR_Srsx"/>
    <property type="match status" value="1"/>
</dbReference>
<sequence>MANQEGDAAYVLLEVSFIISIIINSIACPFTVVLNARVIMAVKERPRLRTNSNILLACLAVTDLFTGLLGQPSFILWRVFQFLGLKSSRTVGSFHFDALSVFVVASYVHLMLVTLERLIAIKFTMLYSKIVTGHNMKMAVSVAWIIAFICGVFSVLKMYHVLLPIGGLITFSCIVFVALAYAILYHETRRHQRKIKAQLLPKEEVERFTKENKALKTTVLVIVAVVVCVLPLCFCQISMSTGLYNYCPINVSVLQTFVMFNSLLNPLIYCWRQKEMRKFIFRMRTQIVHPVIQ</sequence>
<dbReference type="PRINTS" id="PR00237">
    <property type="entry name" value="GPCRRHODOPSN"/>
</dbReference>